<protein>
    <recommendedName>
        <fullName evidence="5">WSC domain-containing protein</fullName>
    </recommendedName>
</protein>
<keyword evidence="1" id="KW-0732">Signal</keyword>
<dbReference type="VEuPathDB" id="FungiDB:I303_01116"/>
<proteinExistence type="predicted"/>
<evidence type="ECO:0008006" key="5">
    <source>
        <dbReference type="Google" id="ProtNLM"/>
    </source>
</evidence>
<sequence>MASQLRFPMVLITIIVFLTLNIFPTQAFALVPVPAGCVSGKYFHDHIINGDGSLTLQPDRNNCKEQCHVTGFKYAYFRKESGRCFCTSSDRKTPPANQQVVGIDNEGRCKDGQASIDYMASPYHFDKCYNTVPGPTSRKKSVTSIEKCLDYCHGPGSDIDSWVVSFIPDGNKYTCKCFASNAVGEGYKHCGPKDAFRFIK</sequence>
<organism evidence="2">
    <name type="scientific">Kwoniella dejecticola CBS 10117</name>
    <dbReference type="NCBI Taxonomy" id="1296121"/>
    <lineage>
        <taxon>Eukaryota</taxon>
        <taxon>Fungi</taxon>
        <taxon>Dikarya</taxon>
        <taxon>Basidiomycota</taxon>
        <taxon>Agaricomycotina</taxon>
        <taxon>Tremellomycetes</taxon>
        <taxon>Tremellales</taxon>
        <taxon>Cryptococcaceae</taxon>
        <taxon>Kwoniella</taxon>
    </lineage>
</organism>
<keyword evidence="4" id="KW-1185">Reference proteome</keyword>
<reference evidence="3" key="2">
    <citation type="submission" date="2013-07" db="EMBL/GenBank/DDBJ databases">
        <authorList>
            <consortium name="The Broad Institute Genome Sequencing Platform"/>
            <person name="Cuomo C."/>
            <person name="Litvintseva A."/>
            <person name="Chen Y."/>
            <person name="Heitman J."/>
            <person name="Sun S."/>
            <person name="Springer D."/>
            <person name="Dromer F."/>
            <person name="Young S.K."/>
            <person name="Zeng Q."/>
            <person name="Gargeya S."/>
            <person name="Fitzgerald M."/>
            <person name="Abouelleil A."/>
            <person name="Alvarado L."/>
            <person name="Berlin A.M."/>
            <person name="Chapman S.B."/>
            <person name="Dewar J."/>
            <person name="Goldberg J."/>
            <person name="Griggs A."/>
            <person name="Gujja S."/>
            <person name="Hansen M."/>
            <person name="Howarth C."/>
            <person name="Imamovic A."/>
            <person name="Larimer J."/>
            <person name="McCowan C."/>
            <person name="Murphy C."/>
            <person name="Pearson M."/>
            <person name="Priest M."/>
            <person name="Roberts A."/>
            <person name="Saif S."/>
            <person name="Shea T."/>
            <person name="Sykes S."/>
            <person name="Wortman J."/>
            <person name="Nusbaum C."/>
            <person name="Birren B."/>
        </authorList>
    </citation>
    <scope>NUCLEOTIDE SEQUENCE</scope>
    <source>
        <strain evidence="3">CBS 10117</strain>
    </source>
</reference>
<dbReference type="GeneID" id="28964815"/>
<dbReference type="EMBL" id="KI894027">
    <property type="protein sequence ID" value="OBR89291.1"/>
    <property type="molecule type" value="Genomic_DNA"/>
</dbReference>
<dbReference type="EMBL" id="CP144530">
    <property type="protein sequence ID" value="WWC58569.1"/>
    <property type="molecule type" value="Genomic_DNA"/>
</dbReference>
<evidence type="ECO:0000313" key="3">
    <source>
        <dbReference type="EMBL" id="WWC58569.1"/>
    </source>
</evidence>
<feature type="signal peptide" evidence="1">
    <location>
        <begin position="1"/>
        <end position="29"/>
    </location>
</feature>
<evidence type="ECO:0000256" key="1">
    <source>
        <dbReference type="SAM" id="SignalP"/>
    </source>
</evidence>
<dbReference type="KEGG" id="kdj:28964815"/>
<evidence type="ECO:0000313" key="2">
    <source>
        <dbReference type="EMBL" id="OBR89291.1"/>
    </source>
</evidence>
<reference evidence="2" key="1">
    <citation type="submission" date="2013-07" db="EMBL/GenBank/DDBJ databases">
        <title>The Genome Sequence of Cryptococcus dejecticola CBS10117.</title>
        <authorList>
            <consortium name="The Broad Institute Genome Sequencing Platform"/>
            <person name="Cuomo C."/>
            <person name="Litvintseva A."/>
            <person name="Chen Y."/>
            <person name="Heitman J."/>
            <person name="Sun S."/>
            <person name="Springer D."/>
            <person name="Dromer F."/>
            <person name="Young S.K."/>
            <person name="Zeng Q."/>
            <person name="Gargeya S."/>
            <person name="Fitzgerald M."/>
            <person name="Abouelleil A."/>
            <person name="Alvarado L."/>
            <person name="Berlin A.M."/>
            <person name="Chapman S.B."/>
            <person name="Dewar J."/>
            <person name="Goldberg J."/>
            <person name="Griggs A."/>
            <person name="Gujja S."/>
            <person name="Hansen M."/>
            <person name="Howarth C."/>
            <person name="Imamovic A."/>
            <person name="Larimer J."/>
            <person name="McCowan C."/>
            <person name="Murphy C."/>
            <person name="Pearson M."/>
            <person name="Priest M."/>
            <person name="Roberts A."/>
            <person name="Saif S."/>
            <person name="Shea T."/>
            <person name="Sykes S."/>
            <person name="Wortman J."/>
            <person name="Nusbaum C."/>
            <person name="Birren B."/>
        </authorList>
    </citation>
    <scope>NUCLEOTIDE SEQUENCE [LARGE SCALE GENOMIC DNA]</scope>
    <source>
        <strain evidence="2">CBS 10117</strain>
    </source>
</reference>
<accession>A0A1A6AGV0</accession>
<gene>
    <name evidence="2" type="ORF">I303_01116</name>
    <name evidence="3" type="ORF">I303_101112</name>
</gene>
<feature type="chain" id="PRO_5008342406" description="WSC domain-containing protein" evidence="1">
    <location>
        <begin position="30"/>
        <end position="200"/>
    </location>
</feature>
<evidence type="ECO:0000313" key="4">
    <source>
        <dbReference type="Proteomes" id="UP000078595"/>
    </source>
</evidence>
<dbReference type="Proteomes" id="UP000078595">
    <property type="component" value="Chromosome 1"/>
</dbReference>
<dbReference type="OrthoDB" id="2561075at2759"/>
<dbReference type="AlphaFoldDB" id="A0A1A6AGV0"/>
<reference evidence="3" key="3">
    <citation type="submission" date="2024-02" db="EMBL/GenBank/DDBJ databases">
        <title>Comparative genomics of Cryptococcus and Kwoniella reveals pathogenesis evolution and contrasting modes of karyotype evolution via chromosome fusion or intercentromeric recombination.</title>
        <authorList>
            <person name="Coelho M.A."/>
            <person name="David-Palma M."/>
            <person name="Shea T."/>
            <person name="Bowers K."/>
            <person name="McGinley-Smith S."/>
            <person name="Mohammad A.W."/>
            <person name="Gnirke A."/>
            <person name="Yurkov A.M."/>
            <person name="Nowrousian M."/>
            <person name="Sun S."/>
            <person name="Cuomo C.A."/>
            <person name="Heitman J."/>
        </authorList>
    </citation>
    <scope>NUCLEOTIDE SEQUENCE</scope>
    <source>
        <strain evidence="3">CBS 10117</strain>
    </source>
</reference>
<name>A0A1A6AGV0_9TREE</name>
<dbReference type="RefSeq" id="XP_018267133.1">
    <property type="nucleotide sequence ID" value="XM_018404479.1"/>
</dbReference>